<dbReference type="Proteomes" id="UP001196565">
    <property type="component" value="Unassembled WGS sequence"/>
</dbReference>
<name>A0ABS7AAC3_9PROT</name>
<keyword evidence="3" id="KW-1185">Reference proteome</keyword>
<protein>
    <submittedName>
        <fullName evidence="2">Uncharacterized protein</fullName>
    </submittedName>
</protein>
<reference evidence="2 3" key="1">
    <citation type="submission" date="2021-07" db="EMBL/GenBank/DDBJ databases">
        <authorList>
            <person name="So Y."/>
        </authorList>
    </citation>
    <scope>NUCLEOTIDE SEQUENCE [LARGE SCALE GENOMIC DNA]</scope>
    <source>
        <strain evidence="2 3">HJA6</strain>
    </source>
</reference>
<feature type="compositionally biased region" description="Low complexity" evidence="1">
    <location>
        <begin position="87"/>
        <end position="98"/>
    </location>
</feature>
<dbReference type="EMBL" id="JAHYBZ010000005">
    <property type="protein sequence ID" value="MBW6399250.1"/>
    <property type="molecule type" value="Genomic_DNA"/>
</dbReference>
<organism evidence="2 3">
    <name type="scientific">Roseomonas alba</name>
    <dbReference type="NCBI Taxonomy" id="2846776"/>
    <lineage>
        <taxon>Bacteria</taxon>
        <taxon>Pseudomonadati</taxon>
        <taxon>Pseudomonadota</taxon>
        <taxon>Alphaproteobacteria</taxon>
        <taxon>Acetobacterales</taxon>
        <taxon>Roseomonadaceae</taxon>
        <taxon>Roseomonas</taxon>
    </lineage>
</organism>
<evidence type="ECO:0000313" key="3">
    <source>
        <dbReference type="Proteomes" id="UP001196565"/>
    </source>
</evidence>
<gene>
    <name evidence="2" type="ORF">KPL78_15415</name>
</gene>
<proteinExistence type="predicted"/>
<evidence type="ECO:0000256" key="1">
    <source>
        <dbReference type="SAM" id="MobiDB-lite"/>
    </source>
</evidence>
<accession>A0ABS7AAC3</accession>
<evidence type="ECO:0000313" key="2">
    <source>
        <dbReference type="EMBL" id="MBW6399250.1"/>
    </source>
</evidence>
<feature type="compositionally biased region" description="Pro residues" evidence="1">
    <location>
        <begin position="71"/>
        <end position="85"/>
    </location>
</feature>
<feature type="region of interest" description="Disordered" evidence="1">
    <location>
        <begin position="44"/>
        <end position="98"/>
    </location>
</feature>
<sequence length="98" mass="10118">MTEGIIAGDRELVDIKVLSACHGMVVGVTVTHERFAAPLSRRRNLVGRTGSGPCGKGSLDQIRDASDRGSPPKPPARGRSPPPSNLAPVPSQPAAAAQ</sequence>
<comment type="caution">
    <text evidence="2">The sequence shown here is derived from an EMBL/GenBank/DDBJ whole genome shotgun (WGS) entry which is preliminary data.</text>
</comment>